<organism evidence="1 2">
    <name type="scientific">Lupinus angustifolius</name>
    <name type="common">Narrow-leaved blue lupine</name>
    <dbReference type="NCBI Taxonomy" id="3871"/>
    <lineage>
        <taxon>Eukaryota</taxon>
        <taxon>Viridiplantae</taxon>
        <taxon>Streptophyta</taxon>
        <taxon>Embryophyta</taxon>
        <taxon>Tracheophyta</taxon>
        <taxon>Spermatophyta</taxon>
        <taxon>Magnoliopsida</taxon>
        <taxon>eudicotyledons</taxon>
        <taxon>Gunneridae</taxon>
        <taxon>Pentapetalae</taxon>
        <taxon>rosids</taxon>
        <taxon>fabids</taxon>
        <taxon>Fabales</taxon>
        <taxon>Fabaceae</taxon>
        <taxon>Papilionoideae</taxon>
        <taxon>50 kb inversion clade</taxon>
        <taxon>genistoids sensu lato</taxon>
        <taxon>core genistoids</taxon>
        <taxon>Genisteae</taxon>
        <taxon>Lupinus</taxon>
    </lineage>
</organism>
<dbReference type="Proteomes" id="UP000188354">
    <property type="component" value="Chromosome LG07"/>
</dbReference>
<accession>A0A1J7I0Q0</accession>
<keyword evidence="2" id="KW-1185">Reference proteome</keyword>
<dbReference type="AlphaFoldDB" id="A0A1J7I0Q0"/>
<reference evidence="1 2" key="1">
    <citation type="journal article" date="2017" name="Plant Biotechnol. J.">
        <title>A comprehensive draft genome sequence for lupin (Lupinus angustifolius), an emerging health food: insights into plant-microbe interactions and legume evolution.</title>
        <authorList>
            <person name="Hane J.K."/>
            <person name="Ming Y."/>
            <person name="Kamphuis L.G."/>
            <person name="Nelson M.N."/>
            <person name="Garg G."/>
            <person name="Atkins C.A."/>
            <person name="Bayer P.E."/>
            <person name="Bravo A."/>
            <person name="Bringans S."/>
            <person name="Cannon S."/>
            <person name="Edwards D."/>
            <person name="Foley R."/>
            <person name="Gao L.L."/>
            <person name="Harrison M.J."/>
            <person name="Huang W."/>
            <person name="Hurgobin B."/>
            <person name="Li S."/>
            <person name="Liu C.W."/>
            <person name="McGrath A."/>
            <person name="Morahan G."/>
            <person name="Murray J."/>
            <person name="Weller J."/>
            <person name="Jian J."/>
            <person name="Singh K.B."/>
        </authorList>
    </citation>
    <scope>NUCLEOTIDE SEQUENCE [LARGE SCALE GENOMIC DNA]</scope>
    <source>
        <strain evidence="2">cv. Tanjil</strain>
        <tissue evidence="1">Whole plant</tissue>
    </source>
</reference>
<gene>
    <name evidence="1" type="ORF">TanjilG_16610</name>
</gene>
<protein>
    <submittedName>
        <fullName evidence="1">Uncharacterized protein</fullName>
    </submittedName>
</protein>
<name>A0A1J7I0Q0_LUPAN</name>
<proteinExistence type="predicted"/>
<dbReference type="Gramene" id="OIW07629">
    <property type="protein sequence ID" value="OIW07629"/>
    <property type="gene ID" value="TanjilG_16610"/>
</dbReference>
<evidence type="ECO:0000313" key="2">
    <source>
        <dbReference type="Proteomes" id="UP000188354"/>
    </source>
</evidence>
<dbReference type="EMBL" id="CM007367">
    <property type="protein sequence ID" value="OIW07629.1"/>
    <property type="molecule type" value="Genomic_DNA"/>
</dbReference>
<evidence type="ECO:0000313" key="1">
    <source>
        <dbReference type="EMBL" id="OIW07629.1"/>
    </source>
</evidence>
<sequence>MESSRKGNGNKIPNCQLLLLASLHLHRRGGARWLTDLAGGSLPARVGGDRRRESLSLQDASNEISLFSLLR</sequence>